<dbReference type="Pfam" id="PF01832">
    <property type="entry name" value="Glucosaminidase"/>
    <property type="match status" value="1"/>
</dbReference>
<dbReference type="OrthoDB" id="37530at2"/>
<proteinExistence type="inferred from homology"/>
<dbReference type="SMART" id="SM00047">
    <property type="entry name" value="LYZ2"/>
    <property type="match status" value="1"/>
</dbReference>
<dbReference type="Gene3D" id="1.10.530.10">
    <property type="match status" value="1"/>
</dbReference>
<name>A0A5P1X368_9LACO</name>
<keyword evidence="2" id="KW-0378">Hydrolase</keyword>
<dbReference type="Gene3D" id="2.10.270.10">
    <property type="entry name" value="Cholin Binding"/>
    <property type="match status" value="2"/>
</dbReference>
<dbReference type="GO" id="GO:0004040">
    <property type="term" value="F:amidase activity"/>
    <property type="evidence" value="ECO:0007669"/>
    <property type="project" value="InterPro"/>
</dbReference>
<keyword evidence="5" id="KW-1185">Reference proteome</keyword>
<evidence type="ECO:0000256" key="1">
    <source>
        <dbReference type="ARBA" id="ARBA00010266"/>
    </source>
</evidence>
<dbReference type="EMBL" id="CP043939">
    <property type="protein sequence ID" value="QER68350.1"/>
    <property type="molecule type" value="Genomic_DNA"/>
</dbReference>
<dbReference type="Gene3D" id="4.10.80.30">
    <property type="entry name" value="DNA polymerase, domain 6"/>
    <property type="match status" value="1"/>
</dbReference>
<feature type="domain" description="Mannosyl-glycoprotein endo-beta-N-acetylglucosamidase-like" evidence="3">
    <location>
        <begin position="166"/>
        <end position="318"/>
    </location>
</feature>
<organism evidence="4 5">
    <name type="scientific">Paucilactobacillus nenjiangensis</name>
    <dbReference type="NCBI Taxonomy" id="1296540"/>
    <lineage>
        <taxon>Bacteria</taxon>
        <taxon>Bacillati</taxon>
        <taxon>Bacillota</taxon>
        <taxon>Bacilli</taxon>
        <taxon>Lactobacillales</taxon>
        <taxon>Lactobacillaceae</taxon>
        <taxon>Paucilactobacillus</taxon>
    </lineage>
</organism>
<dbReference type="SUPFAM" id="SSF69360">
    <property type="entry name" value="Cell wall binding repeat"/>
    <property type="match status" value="1"/>
</dbReference>
<reference evidence="4 5" key="1">
    <citation type="submission" date="2019-09" db="EMBL/GenBank/DDBJ databases">
        <title>Complete Genome Sequence of Lactobacillus nenjiangensis SH-Y15, isolated from sauerkraut.</title>
        <authorList>
            <person name="Yang H."/>
        </authorList>
    </citation>
    <scope>NUCLEOTIDE SEQUENCE [LARGE SCALE GENOMIC DNA]</scope>
    <source>
        <strain evidence="4 5">SH-Y15</strain>
    </source>
</reference>
<evidence type="ECO:0000313" key="4">
    <source>
        <dbReference type="EMBL" id="QER68350.1"/>
    </source>
</evidence>
<dbReference type="PANTHER" id="PTHR33308">
    <property type="entry name" value="PEPTIDOGLYCAN HYDROLASE FLGJ"/>
    <property type="match status" value="1"/>
</dbReference>
<comment type="similarity">
    <text evidence="1">Belongs to the glycosyl hydrolase 73 family.</text>
</comment>
<dbReference type="InterPro" id="IPR002901">
    <property type="entry name" value="MGlyc_endo_b_GlcNAc-like_dom"/>
</dbReference>
<gene>
    <name evidence="4" type="ORF">F0161_04090</name>
</gene>
<dbReference type="KEGG" id="lnn:F0161_04090"/>
<evidence type="ECO:0000313" key="5">
    <source>
        <dbReference type="Proteomes" id="UP000325295"/>
    </source>
</evidence>
<protein>
    <submittedName>
        <fullName evidence="4">Muramidase</fullName>
    </submittedName>
</protein>
<dbReference type="Proteomes" id="UP000325295">
    <property type="component" value="Chromosome"/>
</dbReference>
<dbReference type="AlphaFoldDB" id="A0A5P1X368"/>
<evidence type="ECO:0000256" key="2">
    <source>
        <dbReference type="ARBA" id="ARBA00022801"/>
    </source>
</evidence>
<accession>A0A5P1X368</accession>
<sequence>MYQNQYYKNWGATYYFGTDGSRYTNQFLTTDEGTSYFDNDGIRFENRFYSNWGELYYFGSDGQLFVNKFYSNWGNLYYFGDAGIRYTNKFYSNWGALYYFGQDGARYTNKFYSNWGGMYYFGSDGVRYTNKFYTNWGKIYYFGDDGVRATNKSVNLGFGNIFFNGDGELAYSGNSFLSSIVNAAVLGWSKYGVLPSLTLSQAIIESGWGNSTLASVYHNLFGIKGSYNGQSANMATGEYLNGSYVTVNAGFRAYPTNDASVLDHALFLTQNSRYSNLLWDKSFVSVTTKIRQDGYATSPTYTSTLQNTINTYHLNLFDQLGFVL</sequence>
<dbReference type="PANTHER" id="PTHR33308:SF9">
    <property type="entry name" value="PEPTIDOGLYCAN HYDROLASE FLGJ"/>
    <property type="match status" value="1"/>
</dbReference>
<evidence type="ECO:0000259" key="3">
    <source>
        <dbReference type="SMART" id="SM00047"/>
    </source>
</evidence>
<dbReference type="InterPro" id="IPR051056">
    <property type="entry name" value="Glycosyl_Hydrolase_73"/>
</dbReference>